<comment type="subcellular location">
    <subcellularLocation>
        <location evidence="1">Cell membrane</location>
        <topology evidence="1">Peripheral membrane protein</topology>
    </subcellularLocation>
</comment>
<dbReference type="InterPro" id="IPR015856">
    <property type="entry name" value="ABC_transpr_CbiO/EcfA_su"/>
</dbReference>
<keyword evidence="6" id="KW-0067">ATP-binding</keyword>
<dbReference type="GO" id="GO:0005524">
    <property type="term" value="F:ATP binding"/>
    <property type="evidence" value="ECO:0007669"/>
    <property type="project" value="UniProtKB-KW"/>
</dbReference>
<accession>A0A9D2DWU0</accession>
<dbReference type="PROSITE" id="PS00211">
    <property type="entry name" value="ABC_TRANSPORTER_1"/>
    <property type="match status" value="1"/>
</dbReference>
<name>A0A9D2DWU0_9FIRM</name>
<dbReference type="Gene3D" id="3.40.50.300">
    <property type="entry name" value="P-loop containing nucleotide triphosphate hydrolases"/>
    <property type="match status" value="1"/>
</dbReference>
<dbReference type="InterPro" id="IPR003593">
    <property type="entry name" value="AAA+_ATPase"/>
</dbReference>
<dbReference type="SUPFAM" id="SSF52540">
    <property type="entry name" value="P-loop containing nucleoside triphosphate hydrolases"/>
    <property type="match status" value="1"/>
</dbReference>
<dbReference type="NCBIfam" id="TIGR04520">
    <property type="entry name" value="ECF_ATPase_1"/>
    <property type="match status" value="1"/>
</dbReference>
<evidence type="ECO:0000256" key="3">
    <source>
        <dbReference type="ARBA" id="ARBA00022448"/>
    </source>
</evidence>
<dbReference type="CDD" id="cd03225">
    <property type="entry name" value="ABC_cobalt_CbiO_domain1"/>
    <property type="match status" value="1"/>
</dbReference>
<evidence type="ECO:0000256" key="6">
    <source>
        <dbReference type="ARBA" id="ARBA00022840"/>
    </source>
</evidence>
<keyword evidence="5" id="KW-0547">Nucleotide-binding</keyword>
<evidence type="ECO:0000256" key="7">
    <source>
        <dbReference type="ARBA" id="ARBA00022967"/>
    </source>
</evidence>
<reference evidence="10" key="2">
    <citation type="submission" date="2021-04" db="EMBL/GenBank/DDBJ databases">
        <authorList>
            <person name="Gilroy R."/>
        </authorList>
    </citation>
    <scope>NUCLEOTIDE SEQUENCE</scope>
    <source>
        <strain evidence="10">CHK33-5263</strain>
    </source>
</reference>
<dbReference type="InterPro" id="IPR030947">
    <property type="entry name" value="EcfA_1"/>
</dbReference>
<dbReference type="InterPro" id="IPR027417">
    <property type="entry name" value="P-loop_NTPase"/>
</dbReference>
<dbReference type="NCBIfam" id="NF010167">
    <property type="entry name" value="PRK13648.1"/>
    <property type="match status" value="1"/>
</dbReference>
<comment type="similarity">
    <text evidence="2">Belongs to the ABC transporter superfamily.</text>
</comment>
<dbReference type="SMART" id="SM00382">
    <property type="entry name" value="AAA"/>
    <property type="match status" value="1"/>
</dbReference>
<evidence type="ECO:0000313" key="11">
    <source>
        <dbReference type="Proteomes" id="UP000824044"/>
    </source>
</evidence>
<dbReference type="Pfam" id="PF00005">
    <property type="entry name" value="ABC_tran"/>
    <property type="match status" value="1"/>
</dbReference>
<proteinExistence type="inferred from homology"/>
<dbReference type="AlphaFoldDB" id="A0A9D2DWU0"/>
<evidence type="ECO:0000256" key="4">
    <source>
        <dbReference type="ARBA" id="ARBA00022475"/>
    </source>
</evidence>
<feature type="domain" description="ABC transporter" evidence="9">
    <location>
        <begin position="4"/>
        <end position="238"/>
    </location>
</feature>
<dbReference type="InterPro" id="IPR017871">
    <property type="entry name" value="ABC_transporter-like_CS"/>
</dbReference>
<keyword evidence="3" id="KW-0813">Transport</keyword>
<dbReference type="EMBL" id="DXBS01000097">
    <property type="protein sequence ID" value="HIZ24801.1"/>
    <property type="molecule type" value="Genomic_DNA"/>
</dbReference>
<evidence type="ECO:0000256" key="1">
    <source>
        <dbReference type="ARBA" id="ARBA00004202"/>
    </source>
</evidence>
<keyword evidence="7" id="KW-1278">Translocase</keyword>
<dbReference type="FunFam" id="3.40.50.300:FF:000224">
    <property type="entry name" value="Energy-coupling factor transporter ATP-binding protein EcfA"/>
    <property type="match status" value="1"/>
</dbReference>
<keyword evidence="4" id="KW-1003">Cell membrane</keyword>
<comment type="caution">
    <text evidence="10">The sequence shown here is derived from an EMBL/GenBank/DDBJ whole genome shotgun (WGS) entry which is preliminary data.</text>
</comment>
<dbReference type="PROSITE" id="PS50893">
    <property type="entry name" value="ABC_TRANSPORTER_2"/>
    <property type="match status" value="1"/>
</dbReference>
<keyword evidence="8" id="KW-0472">Membrane</keyword>
<sequence length="274" mass="30070">MKAIEFENVSFCYEEDAAFAIRNLNFSVGEGEFVAVLGHNGSGKSTLARLSNGLLEPDEGTISVFSRPITSKNLYEVRKDVGVVFQNPDNQTVATIVEDDVAFGAENIGLAREEIGRRIDFALRAVGMEEYRTATVARLSGGQKQRVAIAGVLALGPRVLILDESTAMLDPRGRREIVDVVTRLNKEKGITVLLITHFMEEALLADRAIVMNRGEIVMQGTPREIFARKEDLLTFNLSLPRISVICERLRAGGMDIQDTLDVETLAKEIAACVS</sequence>
<dbReference type="GO" id="GO:0043190">
    <property type="term" value="C:ATP-binding cassette (ABC) transporter complex"/>
    <property type="evidence" value="ECO:0007669"/>
    <property type="project" value="TreeGrafter"/>
</dbReference>
<protein>
    <submittedName>
        <fullName evidence="10">Energy-coupling factor transporter ATPase</fullName>
    </submittedName>
</protein>
<dbReference type="InterPro" id="IPR003439">
    <property type="entry name" value="ABC_transporter-like_ATP-bd"/>
</dbReference>
<reference evidence="10" key="1">
    <citation type="journal article" date="2021" name="PeerJ">
        <title>Extensive microbial diversity within the chicken gut microbiome revealed by metagenomics and culture.</title>
        <authorList>
            <person name="Gilroy R."/>
            <person name="Ravi A."/>
            <person name="Getino M."/>
            <person name="Pursley I."/>
            <person name="Horton D.L."/>
            <person name="Alikhan N.F."/>
            <person name="Baker D."/>
            <person name="Gharbi K."/>
            <person name="Hall N."/>
            <person name="Watson M."/>
            <person name="Adriaenssens E.M."/>
            <person name="Foster-Nyarko E."/>
            <person name="Jarju S."/>
            <person name="Secka A."/>
            <person name="Antonio M."/>
            <person name="Oren A."/>
            <person name="Chaudhuri R.R."/>
            <person name="La Ragione R."/>
            <person name="Hildebrand F."/>
            <person name="Pallen M.J."/>
        </authorList>
    </citation>
    <scope>NUCLEOTIDE SEQUENCE</scope>
    <source>
        <strain evidence="10">CHK33-5263</strain>
    </source>
</reference>
<evidence type="ECO:0000313" key="10">
    <source>
        <dbReference type="EMBL" id="HIZ24801.1"/>
    </source>
</evidence>
<dbReference type="PANTHER" id="PTHR43553">
    <property type="entry name" value="HEAVY METAL TRANSPORTER"/>
    <property type="match status" value="1"/>
</dbReference>
<dbReference type="PANTHER" id="PTHR43553:SF24">
    <property type="entry name" value="ENERGY-COUPLING FACTOR TRANSPORTER ATP-BINDING PROTEIN ECFA1"/>
    <property type="match status" value="1"/>
</dbReference>
<organism evidence="10 11">
    <name type="scientific">Candidatus Gallimonas intestinigallinarum</name>
    <dbReference type="NCBI Taxonomy" id="2838604"/>
    <lineage>
        <taxon>Bacteria</taxon>
        <taxon>Bacillati</taxon>
        <taxon>Bacillota</taxon>
        <taxon>Clostridia</taxon>
        <taxon>Candidatus Gallimonas</taxon>
    </lineage>
</organism>
<dbReference type="GO" id="GO:0042626">
    <property type="term" value="F:ATPase-coupled transmembrane transporter activity"/>
    <property type="evidence" value="ECO:0007669"/>
    <property type="project" value="TreeGrafter"/>
</dbReference>
<evidence type="ECO:0000259" key="9">
    <source>
        <dbReference type="PROSITE" id="PS50893"/>
    </source>
</evidence>
<evidence type="ECO:0000256" key="5">
    <source>
        <dbReference type="ARBA" id="ARBA00022741"/>
    </source>
</evidence>
<dbReference type="Proteomes" id="UP000824044">
    <property type="component" value="Unassembled WGS sequence"/>
</dbReference>
<evidence type="ECO:0000256" key="2">
    <source>
        <dbReference type="ARBA" id="ARBA00005417"/>
    </source>
</evidence>
<gene>
    <name evidence="10" type="ORF">H9812_04945</name>
</gene>
<evidence type="ECO:0000256" key="8">
    <source>
        <dbReference type="ARBA" id="ARBA00023136"/>
    </source>
</evidence>
<dbReference type="InterPro" id="IPR050095">
    <property type="entry name" value="ECF_ABC_transporter_ATP-bd"/>
</dbReference>
<dbReference type="GO" id="GO:0016887">
    <property type="term" value="F:ATP hydrolysis activity"/>
    <property type="evidence" value="ECO:0007669"/>
    <property type="project" value="InterPro"/>
</dbReference>